<dbReference type="InterPro" id="IPR027408">
    <property type="entry name" value="PNPase/RNase_PH_dom_sf"/>
</dbReference>
<dbReference type="InterPro" id="IPR036456">
    <property type="entry name" value="PNPase_PH_RNA-bd_sf"/>
</dbReference>
<dbReference type="Gene3D" id="2.40.50.140">
    <property type="entry name" value="Nucleic acid-binding proteins"/>
    <property type="match status" value="1"/>
</dbReference>
<keyword evidence="5 8" id="KW-0479">Metal-binding</keyword>
<dbReference type="FunFam" id="3.30.1370.10:FF:000001">
    <property type="entry name" value="Polyribonucleotide nucleotidyltransferase"/>
    <property type="match status" value="1"/>
</dbReference>
<feature type="binding site" evidence="8">
    <location>
        <position position="484"/>
    </location>
    <ligand>
        <name>Mg(2+)</name>
        <dbReference type="ChEBI" id="CHEBI:18420"/>
    </ligand>
</feature>
<feature type="region of interest" description="Disordered" evidence="9">
    <location>
        <begin position="690"/>
        <end position="763"/>
    </location>
</feature>
<dbReference type="InterPro" id="IPR015847">
    <property type="entry name" value="ExoRNase_PH_dom2"/>
</dbReference>
<proteinExistence type="inferred from homology"/>
<evidence type="ECO:0000256" key="5">
    <source>
        <dbReference type="ARBA" id="ARBA00022723"/>
    </source>
</evidence>
<evidence type="ECO:0000256" key="3">
    <source>
        <dbReference type="ARBA" id="ARBA00022679"/>
    </source>
</evidence>
<dbReference type="Pfam" id="PF01138">
    <property type="entry name" value="RNase_PH"/>
    <property type="match status" value="2"/>
</dbReference>
<dbReference type="Pfam" id="PF03725">
    <property type="entry name" value="RNase_PH_C"/>
    <property type="match status" value="1"/>
</dbReference>
<dbReference type="GO" id="GO:0006402">
    <property type="term" value="P:mRNA catabolic process"/>
    <property type="evidence" value="ECO:0007669"/>
    <property type="project" value="UniProtKB-UniRule"/>
</dbReference>
<dbReference type="Pfam" id="PF00013">
    <property type="entry name" value="KH_1"/>
    <property type="match status" value="1"/>
</dbReference>
<dbReference type="SUPFAM" id="SSF46915">
    <property type="entry name" value="Polynucleotide phosphorylase/guanosine pentaphosphate synthase (PNPase/GPSI), domain 3"/>
    <property type="match status" value="1"/>
</dbReference>
<dbReference type="SUPFAM" id="SSF54211">
    <property type="entry name" value="Ribosomal protein S5 domain 2-like"/>
    <property type="match status" value="2"/>
</dbReference>
<evidence type="ECO:0000256" key="4">
    <source>
        <dbReference type="ARBA" id="ARBA00022695"/>
    </source>
</evidence>
<dbReference type="Pfam" id="PF00575">
    <property type="entry name" value="S1"/>
    <property type="match status" value="1"/>
</dbReference>
<feature type="compositionally biased region" description="Gly residues" evidence="9">
    <location>
        <begin position="719"/>
        <end position="729"/>
    </location>
</feature>
<evidence type="ECO:0000313" key="12">
    <source>
        <dbReference type="Proteomes" id="UP000246104"/>
    </source>
</evidence>
<keyword evidence="4 8" id="KW-0548">Nucleotidyltransferase</keyword>
<comment type="caution">
    <text evidence="11">The sequence shown here is derived from an EMBL/GenBank/DDBJ whole genome shotgun (WGS) entry which is preliminary data.</text>
</comment>
<protein>
    <recommendedName>
        <fullName evidence="8">Polyribonucleotide nucleotidyltransferase</fullName>
        <ecNumber evidence="8">2.7.7.8</ecNumber>
    </recommendedName>
    <alternativeName>
        <fullName evidence="8">Polynucleotide phosphorylase</fullName>
        <shortName evidence="8">PNPase</shortName>
    </alternativeName>
</protein>
<dbReference type="PIRSF" id="PIRSF005499">
    <property type="entry name" value="PNPase"/>
    <property type="match status" value="1"/>
</dbReference>
<dbReference type="FunFam" id="3.30.230.70:FF:000001">
    <property type="entry name" value="Polyribonucleotide nucleotidyltransferase"/>
    <property type="match status" value="1"/>
</dbReference>
<dbReference type="InterPro" id="IPR012162">
    <property type="entry name" value="PNPase"/>
</dbReference>
<feature type="binding site" evidence="8">
    <location>
        <position position="490"/>
    </location>
    <ligand>
        <name>Mg(2+)</name>
        <dbReference type="ChEBI" id="CHEBI:18420"/>
    </ligand>
</feature>
<feature type="compositionally biased region" description="Basic and acidic residues" evidence="9">
    <location>
        <begin position="736"/>
        <end position="749"/>
    </location>
</feature>
<accession>A0A317JV45</accession>
<dbReference type="SUPFAM" id="SSF50249">
    <property type="entry name" value="Nucleic acid-binding proteins"/>
    <property type="match status" value="1"/>
</dbReference>
<dbReference type="NCBIfam" id="NF008805">
    <property type="entry name" value="PRK11824.1"/>
    <property type="match status" value="1"/>
</dbReference>
<feature type="compositionally biased region" description="Basic and acidic residues" evidence="9">
    <location>
        <begin position="694"/>
        <end position="718"/>
    </location>
</feature>
<feature type="compositionally biased region" description="Gly residues" evidence="9">
    <location>
        <begin position="750"/>
        <end position="763"/>
    </location>
</feature>
<dbReference type="EC" id="2.7.7.8" evidence="8"/>
<dbReference type="PROSITE" id="PS50126">
    <property type="entry name" value="S1"/>
    <property type="match status" value="1"/>
</dbReference>
<dbReference type="PANTHER" id="PTHR11252:SF0">
    <property type="entry name" value="POLYRIBONUCLEOTIDE NUCLEOTIDYLTRANSFERASE 1, MITOCHONDRIAL"/>
    <property type="match status" value="1"/>
</dbReference>
<gene>
    <name evidence="8" type="primary">pnp</name>
    <name evidence="11" type="ORF">C5B42_00750</name>
</gene>
<comment type="subcellular location">
    <subcellularLocation>
        <location evidence="8">Cytoplasm</location>
    </subcellularLocation>
</comment>
<keyword evidence="3 8" id="KW-0808">Transferase</keyword>
<sequence length="763" mass="82806">MSIYTKTIHIGDKEITLEVGKYSEQADAAVLATCGETVVHVTLCVGKPANLGYFPLSVEYAEKLYAGGKIKGSRWVKRDGRPTDDAILRGRVIDRTLRPMFAEGLTNEVQVIATVLSVDGINDPDMVALLASCAATQMSSVPFDGPVSGIRIGYFADTDSFVFNPTYEERAKSSLDLILCGNADAIIMVEAGAQEVSEDVMIRAFDEGQKVLAASAADVKAMGEEIGKPKFEFVPEPEQTELQALLKEHYMDKIRAMVELEAHLKPTGLEMLVAQIVAEREDLADRHGDLTHAFYNLMKAEGRRQILEDKIRPDGRKLDEIRPITCEVDVLPRVHGSAMFKRGATQAVTITTLGSPSMGQIIEDAEGEETRHYIHHYNMPPYASGEAGRFGAPKRREIGHGALAERALLPMIPSQEEFPYTIQVVSEIMSSNGSTSQASVCGSTMSLMAAGVPIKRPVAGIAMGLMSDGKGTYAVLSDIQGLEDHVGDMDFKVAGSTVGITAMQMDIKIKGIPMDVMRQALAQAREGRLFILDKMLAAISEPRKALSKYAPKIVQLTIPQDRIGELIGPGGKMIKNIIAMTGAQVDVEEDTDKKVGLVNISSADQEAIDKAEKWISGMMRVVEPGEEFDGIVTRVESFGIFVEFLPGREGLVHVSRMGMQYIGDAHDAAKVGDQVHVRLMEVDDQGRFNLTMLTREEEAKKREEAASRPPREGGDRGGFHGGSRGGGFQSRGPRRFGGDRNGRGGDRGGHSSGGGGYRGQQSY</sequence>
<dbReference type="InterPro" id="IPR004087">
    <property type="entry name" value="KH_dom"/>
</dbReference>
<comment type="catalytic activity">
    <reaction evidence="8">
        <text>RNA(n+1) + phosphate = RNA(n) + a ribonucleoside 5'-diphosphate</text>
        <dbReference type="Rhea" id="RHEA:22096"/>
        <dbReference type="Rhea" id="RHEA-COMP:14527"/>
        <dbReference type="Rhea" id="RHEA-COMP:17342"/>
        <dbReference type="ChEBI" id="CHEBI:43474"/>
        <dbReference type="ChEBI" id="CHEBI:57930"/>
        <dbReference type="ChEBI" id="CHEBI:140395"/>
        <dbReference type="EC" id="2.7.7.8"/>
    </reaction>
</comment>
<evidence type="ECO:0000256" key="7">
    <source>
        <dbReference type="ARBA" id="ARBA00022884"/>
    </source>
</evidence>
<name>A0A317JV45_9BACT</name>
<dbReference type="AlphaFoldDB" id="A0A317JV45"/>
<keyword evidence="6 8" id="KW-0460">Magnesium</keyword>
<evidence type="ECO:0000256" key="6">
    <source>
        <dbReference type="ARBA" id="ARBA00022842"/>
    </source>
</evidence>
<evidence type="ECO:0000256" key="8">
    <source>
        <dbReference type="HAMAP-Rule" id="MF_01595"/>
    </source>
</evidence>
<dbReference type="Gene3D" id="3.30.230.70">
    <property type="entry name" value="GHMP Kinase, N-terminal domain"/>
    <property type="match status" value="2"/>
</dbReference>
<dbReference type="GO" id="GO:0003723">
    <property type="term" value="F:RNA binding"/>
    <property type="evidence" value="ECO:0007669"/>
    <property type="project" value="UniProtKB-UniRule"/>
</dbReference>
<dbReference type="CDD" id="cd02393">
    <property type="entry name" value="KH-I_PNPase"/>
    <property type="match status" value="1"/>
</dbReference>
<dbReference type="InterPro" id="IPR012340">
    <property type="entry name" value="NA-bd_OB-fold"/>
</dbReference>
<feature type="domain" description="S1 motif" evidence="10">
    <location>
        <begin position="625"/>
        <end position="693"/>
    </location>
</feature>
<evidence type="ECO:0000313" key="11">
    <source>
        <dbReference type="EMBL" id="PWU24088.1"/>
    </source>
</evidence>
<dbReference type="InterPro" id="IPR036612">
    <property type="entry name" value="KH_dom_type_1_sf"/>
</dbReference>
<dbReference type="GO" id="GO:0006396">
    <property type="term" value="P:RNA processing"/>
    <property type="evidence" value="ECO:0007669"/>
    <property type="project" value="InterPro"/>
</dbReference>
<dbReference type="HAMAP" id="MF_01595">
    <property type="entry name" value="PNPase"/>
    <property type="match status" value="1"/>
</dbReference>
<evidence type="ECO:0000259" key="10">
    <source>
        <dbReference type="PROSITE" id="PS50126"/>
    </source>
</evidence>
<organism evidence="11 12">
    <name type="scientific">Candidatus Cerribacteria bacterium 'Amazon FNV 2010 28 9'</name>
    <dbReference type="NCBI Taxonomy" id="2081795"/>
    <lineage>
        <taxon>Bacteria</taxon>
        <taxon>Candidatus Cerribacteria</taxon>
    </lineage>
</organism>
<evidence type="ECO:0000256" key="1">
    <source>
        <dbReference type="ARBA" id="ARBA00007404"/>
    </source>
</evidence>
<evidence type="ECO:0000256" key="2">
    <source>
        <dbReference type="ARBA" id="ARBA00022490"/>
    </source>
</evidence>
<dbReference type="FunFam" id="3.30.230.70:FF:000002">
    <property type="entry name" value="Polyribonucleotide nucleotidyltransferase"/>
    <property type="match status" value="1"/>
</dbReference>
<keyword evidence="2 8" id="KW-0963">Cytoplasm</keyword>
<evidence type="ECO:0000256" key="9">
    <source>
        <dbReference type="SAM" id="MobiDB-lite"/>
    </source>
</evidence>
<dbReference type="InterPro" id="IPR036345">
    <property type="entry name" value="ExoRNase_PH_dom2_sf"/>
</dbReference>
<dbReference type="SUPFAM" id="SSF54791">
    <property type="entry name" value="Eukaryotic type KH-domain (KH-domain type I)"/>
    <property type="match status" value="1"/>
</dbReference>
<dbReference type="InterPro" id="IPR004088">
    <property type="entry name" value="KH_dom_type_1"/>
</dbReference>
<dbReference type="InterPro" id="IPR003029">
    <property type="entry name" value="S1_domain"/>
</dbReference>
<dbReference type="PROSITE" id="PS50084">
    <property type="entry name" value="KH_TYPE_1"/>
    <property type="match status" value="1"/>
</dbReference>
<comment type="function">
    <text evidence="8">Involved in mRNA degradation. Catalyzes the phosphorolysis of single-stranded polyribonucleotides processively in the 3'- to 5'-direction.</text>
</comment>
<dbReference type="GO" id="GO:0000175">
    <property type="term" value="F:3'-5'-RNA exonuclease activity"/>
    <property type="evidence" value="ECO:0007669"/>
    <property type="project" value="TreeGrafter"/>
</dbReference>
<comment type="similarity">
    <text evidence="1 8">Belongs to the polyribonucleotide nucleotidyltransferase family.</text>
</comment>
<dbReference type="SUPFAM" id="SSF55666">
    <property type="entry name" value="Ribonuclease PH domain 2-like"/>
    <property type="match status" value="2"/>
</dbReference>
<dbReference type="EMBL" id="PSRQ01000013">
    <property type="protein sequence ID" value="PWU24088.1"/>
    <property type="molecule type" value="Genomic_DNA"/>
</dbReference>
<dbReference type="SMART" id="SM00322">
    <property type="entry name" value="KH"/>
    <property type="match status" value="1"/>
</dbReference>
<dbReference type="Gene3D" id="3.30.1370.10">
    <property type="entry name" value="K Homology domain, type 1"/>
    <property type="match status" value="1"/>
</dbReference>
<dbReference type="Proteomes" id="UP000246104">
    <property type="component" value="Unassembled WGS sequence"/>
</dbReference>
<dbReference type="PANTHER" id="PTHR11252">
    <property type="entry name" value="POLYRIBONUCLEOTIDE NUCLEOTIDYLTRANSFERASE"/>
    <property type="match status" value="1"/>
</dbReference>
<dbReference type="InterPro" id="IPR020568">
    <property type="entry name" value="Ribosomal_Su5_D2-typ_SF"/>
</dbReference>
<dbReference type="GO" id="GO:0004654">
    <property type="term" value="F:polyribonucleotide nucleotidyltransferase activity"/>
    <property type="evidence" value="ECO:0007669"/>
    <property type="project" value="UniProtKB-UniRule"/>
</dbReference>
<dbReference type="GO" id="GO:0000287">
    <property type="term" value="F:magnesium ion binding"/>
    <property type="evidence" value="ECO:0007669"/>
    <property type="project" value="UniProtKB-UniRule"/>
</dbReference>
<reference evidence="11 12" key="1">
    <citation type="submission" date="2018-02" db="EMBL/GenBank/DDBJ databases">
        <title>Genomic Reconstructions from Amazon Rainforest and Pasture Soil Reveal Novel Insights into the Physiology of Candidate Phyla in Tropical Sites.</title>
        <authorList>
            <person name="Kroeger M.E."/>
            <person name="Delmont T."/>
            <person name="Eren A.M."/>
            <person name="Guo J."/>
            <person name="Meyer K.M."/>
            <person name="Khan K."/>
            <person name="Rodrigues J.L.M."/>
            <person name="Bohannan B.J.M."/>
            <person name="Tringe S."/>
            <person name="Borges C.D."/>
            <person name="Tiedje J."/>
            <person name="Tsai S.M."/>
            <person name="Nusslein K."/>
        </authorList>
    </citation>
    <scope>NUCLEOTIDE SEQUENCE [LARGE SCALE GENOMIC DNA]</scope>
    <source>
        <strain evidence="11">Amazon FNV 2010 28 9</strain>
    </source>
</reference>
<dbReference type="GO" id="GO:0005829">
    <property type="term" value="C:cytosol"/>
    <property type="evidence" value="ECO:0007669"/>
    <property type="project" value="TreeGrafter"/>
</dbReference>
<dbReference type="SMART" id="SM00316">
    <property type="entry name" value="S1"/>
    <property type="match status" value="1"/>
</dbReference>
<dbReference type="CDD" id="cd11364">
    <property type="entry name" value="RNase_PH_PNPase_2"/>
    <property type="match status" value="1"/>
</dbReference>
<dbReference type="NCBIfam" id="TIGR03591">
    <property type="entry name" value="polynuc_phos"/>
    <property type="match status" value="1"/>
</dbReference>
<comment type="cofactor">
    <cofactor evidence="8">
        <name>Mg(2+)</name>
        <dbReference type="ChEBI" id="CHEBI:18420"/>
    </cofactor>
</comment>
<keyword evidence="7 8" id="KW-0694">RNA-binding</keyword>
<dbReference type="InterPro" id="IPR001247">
    <property type="entry name" value="ExoRNase_PH_dom1"/>
</dbReference>